<evidence type="ECO:0000256" key="4">
    <source>
        <dbReference type="ARBA" id="ARBA00022692"/>
    </source>
</evidence>
<feature type="domain" description="Cation efflux protein cytoplasmic" evidence="11">
    <location>
        <begin position="217"/>
        <end position="258"/>
    </location>
</feature>
<keyword evidence="8 9" id="KW-0472">Membrane</keyword>
<dbReference type="Gene3D" id="1.20.1510.10">
    <property type="entry name" value="Cation efflux protein transmembrane domain"/>
    <property type="match status" value="1"/>
</dbReference>
<comment type="subcellular location">
    <subcellularLocation>
        <location evidence="1">Membrane</location>
        <topology evidence="1">Multi-pass membrane protein</topology>
    </subcellularLocation>
</comment>
<name>A0ABX1U010_9PROT</name>
<feature type="transmembrane region" description="Helical" evidence="9">
    <location>
        <begin position="183"/>
        <end position="200"/>
    </location>
</feature>
<dbReference type="SUPFAM" id="SSF161111">
    <property type="entry name" value="Cation efflux protein transmembrane domain-like"/>
    <property type="match status" value="1"/>
</dbReference>
<keyword evidence="4 9" id="KW-0812">Transmembrane</keyword>
<dbReference type="PANTHER" id="PTHR11562:SF17">
    <property type="entry name" value="RE54080P-RELATED"/>
    <property type="match status" value="1"/>
</dbReference>
<keyword evidence="5" id="KW-0864">Zinc transport</keyword>
<evidence type="ECO:0000256" key="2">
    <source>
        <dbReference type="ARBA" id="ARBA00008873"/>
    </source>
</evidence>
<evidence type="ECO:0000256" key="6">
    <source>
        <dbReference type="ARBA" id="ARBA00022989"/>
    </source>
</evidence>
<feature type="transmembrane region" description="Helical" evidence="9">
    <location>
        <begin position="159"/>
        <end position="177"/>
    </location>
</feature>
<dbReference type="Proteomes" id="UP000749010">
    <property type="component" value="Unassembled WGS sequence"/>
</dbReference>
<evidence type="ECO:0000256" key="8">
    <source>
        <dbReference type="ARBA" id="ARBA00023136"/>
    </source>
</evidence>
<accession>A0ABX1U010</accession>
<feature type="transmembrane region" description="Helical" evidence="9">
    <location>
        <begin position="115"/>
        <end position="139"/>
    </location>
</feature>
<evidence type="ECO:0000256" key="3">
    <source>
        <dbReference type="ARBA" id="ARBA00022448"/>
    </source>
</evidence>
<dbReference type="InterPro" id="IPR027470">
    <property type="entry name" value="Cation_efflux_CTD"/>
</dbReference>
<keyword evidence="3" id="KW-0813">Transport</keyword>
<feature type="transmembrane region" description="Helical" evidence="9">
    <location>
        <begin position="18"/>
        <end position="37"/>
    </location>
</feature>
<comment type="similarity">
    <text evidence="2">Belongs to the cation diffusion facilitator (CDF) transporter (TC 2.A.4) family. SLC30A subfamily.</text>
</comment>
<keyword evidence="5" id="KW-0862">Zinc</keyword>
<reference evidence="12 13" key="1">
    <citation type="submission" date="2019-03" db="EMBL/GenBank/DDBJ databases">
        <title>Metabolic reconstructions from genomes of highly enriched 'Candidatus Accumulibacter' and 'Candidatus Competibacter' bioreactor populations.</title>
        <authorList>
            <person name="Annavajhala M.K."/>
            <person name="Welles L."/>
            <person name="Abbas B."/>
            <person name="Sorokin D."/>
            <person name="Park H."/>
            <person name="Van Loosdrecht M."/>
            <person name="Chandran K."/>
        </authorList>
    </citation>
    <scope>NUCLEOTIDE SEQUENCE [LARGE SCALE GENOMIC DNA]</scope>
    <source>
        <strain evidence="12 13">SBR_S</strain>
    </source>
</reference>
<comment type="caution">
    <text evidence="12">The sequence shown here is derived from an EMBL/GenBank/DDBJ whole genome shotgun (WGS) entry which is preliminary data.</text>
</comment>
<keyword evidence="13" id="KW-1185">Reference proteome</keyword>
<keyword evidence="6 9" id="KW-1133">Transmembrane helix</keyword>
<protein>
    <submittedName>
        <fullName evidence="12">Cation transporter</fullName>
    </submittedName>
</protein>
<evidence type="ECO:0000256" key="7">
    <source>
        <dbReference type="ARBA" id="ARBA00023065"/>
    </source>
</evidence>
<feature type="transmembrane region" description="Helical" evidence="9">
    <location>
        <begin position="81"/>
        <end position="103"/>
    </location>
</feature>
<keyword evidence="7" id="KW-0406">Ion transport</keyword>
<dbReference type="InterPro" id="IPR036837">
    <property type="entry name" value="Cation_efflux_CTD_sf"/>
</dbReference>
<dbReference type="InterPro" id="IPR002524">
    <property type="entry name" value="Cation_efflux"/>
</dbReference>
<dbReference type="SUPFAM" id="SSF160240">
    <property type="entry name" value="Cation efflux protein cytoplasmic domain-like"/>
    <property type="match status" value="1"/>
</dbReference>
<feature type="transmembrane region" description="Helical" evidence="9">
    <location>
        <begin position="49"/>
        <end position="69"/>
    </location>
</feature>
<evidence type="ECO:0000313" key="12">
    <source>
        <dbReference type="EMBL" id="NMQ29864.1"/>
    </source>
</evidence>
<dbReference type="InterPro" id="IPR050681">
    <property type="entry name" value="CDF/SLC30A"/>
</dbReference>
<evidence type="ECO:0000256" key="1">
    <source>
        <dbReference type="ARBA" id="ARBA00004141"/>
    </source>
</evidence>
<dbReference type="NCBIfam" id="TIGR01297">
    <property type="entry name" value="CDF"/>
    <property type="match status" value="1"/>
</dbReference>
<proteinExistence type="inferred from homology"/>
<dbReference type="EMBL" id="SPMY01000074">
    <property type="protein sequence ID" value="NMQ29864.1"/>
    <property type="molecule type" value="Genomic_DNA"/>
</dbReference>
<dbReference type="PANTHER" id="PTHR11562">
    <property type="entry name" value="CATION EFFLUX PROTEIN/ ZINC TRANSPORTER"/>
    <property type="match status" value="1"/>
</dbReference>
<evidence type="ECO:0000256" key="9">
    <source>
        <dbReference type="SAM" id="Phobius"/>
    </source>
</evidence>
<evidence type="ECO:0000256" key="5">
    <source>
        <dbReference type="ARBA" id="ARBA00022906"/>
    </source>
</evidence>
<dbReference type="Pfam" id="PF01545">
    <property type="entry name" value="Cation_efflux"/>
    <property type="match status" value="1"/>
</dbReference>
<dbReference type="RefSeq" id="WP_169068317.1">
    <property type="nucleotide sequence ID" value="NZ_SPMY01000074.1"/>
</dbReference>
<dbReference type="InterPro" id="IPR027469">
    <property type="entry name" value="Cation_efflux_TMD_sf"/>
</dbReference>
<dbReference type="Pfam" id="PF16916">
    <property type="entry name" value="ZT_dimer"/>
    <property type="match status" value="1"/>
</dbReference>
<evidence type="ECO:0000313" key="13">
    <source>
        <dbReference type="Proteomes" id="UP000749010"/>
    </source>
</evidence>
<gene>
    <name evidence="12" type="ORF">E4Q23_20135</name>
</gene>
<dbReference type="InterPro" id="IPR058533">
    <property type="entry name" value="Cation_efflux_TM"/>
</dbReference>
<evidence type="ECO:0000259" key="11">
    <source>
        <dbReference type="Pfam" id="PF16916"/>
    </source>
</evidence>
<sequence>MSERDHAHAHSSTTGKNLLLALALTLGFSIVELIAGWHSGSLALLADAGHMVTDGASLGISALAAWLAARPPSRRHTYGLGRVEFLAALINALSMVAVVFVIGSEAWQRLQHPGSINGATVSIVAVLGLLINLVVAWILSRGERNLNVRAAMLHVMDDALGSVAAIAAGVVIWLTGWTPIDPLLSILIGGLILASSVGLLREALHATLDGVPFTMNIELVGQALAEVPGVSEVHDLHVWPIASERLALSAHVLVANLASWPQTLHLLRAVASDQGIDHVTFQPESPAGELQPIQFVRR</sequence>
<organism evidence="12 13">
    <name type="scientific">Candidatus Accumulibacter phosphatis</name>
    <dbReference type="NCBI Taxonomy" id="327160"/>
    <lineage>
        <taxon>Bacteria</taxon>
        <taxon>Pseudomonadati</taxon>
        <taxon>Pseudomonadota</taxon>
        <taxon>Betaproteobacteria</taxon>
        <taxon>Candidatus Accumulibacter</taxon>
    </lineage>
</organism>
<evidence type="ECO:0000259" key="10">
    <source>
        <dbReference type="Pfam" id="PF01545"/>
    </source>
</evidence>
<feature type="domain" description="Cation efflux protein transmembrane" evidence="10">
    <location>
        <begin position="18"/>
        <end position="204"/>
    </location>
</feature>